<keyword evidence="6" id="KW-0833">Ubl conjugation pathway</keyword>
<keyword evidence="4" id="KW-0677">Repeat</keyword>
<keyword evidence="5" id="KW-0843">Virulence</keyword>
<dbReference type="InterPro" id="IPR050216">
    <property type="entry name" value="LRR_domain-containing"/>
</dbReference>
<dbReference type="InterPro" id="IPR029487">
    <property type="entry name" value="NEL_dom"/>
</dbReference>
<dbReference type="PANTHER" id="PTHR48051">
    <property type="match status" value="1"/>
</dbReference>
<evidence type="ECO:0000313" key="8">
    <source>
        <dbReference type="EMBL" id="MCF5062463.1"/>
    </source>
</evidence>
<keyword evidence="3" id="KW-0433">Leucine-rich repeat</keyword>
<gene>
    <name evidence="8" type="ORF">GIW73_05810</name>
</gene>
<proteinExistence type="inferred from homology"/>
<dbReference type="PANTHER" id="PTHR48051:SF1">
    <property type="entry name" value="RAS SUPPRESSOR PROTEIN 1"/>
    <property type="match status" value="1"/>
</dbReference>
<feature type="domain" description="NEL" evidence="7">
    <location>
        <begin position="1679"/>
        <end position="1975"/>
    </location>
</feature>
<dbReference type="PROSITE" id="PS52053">
    <property type="entry name" value="NEL"/>
    <property type="match status" value="1"/>
</dbReference>
<evidence type="ECO:0000256" key="1">
    <source>
        <dbReference type="ARBA" id="ARBA00000900"/>
    </source>
</evidence>
<organism evidence="8 9">
    <name type="scientific">Pseudomonas syringae</name>
    <dbReference type="NCBI Taxonomy" id="317"/>
    <lineage>
        <taxon>Bacteria</taxon>
        <taxon>Pseudomonadati</taxon>
        <taxon>Pseudomonadota</taxon>
        <taxon>Gammaproteobacteria</taxon>
        <taxon>Pseudomonadales</taxon>
        <taxon>Pseudomonadaceae</taxon>
        <taxon>Pseudomonas</taxon>
    </lineage>
</organism>
<dbReference type="EMBL" id="WKEU01000015">
    <property type="protein sequence ID" value="MCF5062463.1"/>
    <property type="molecule type" value="Genomic_DNA"/>
</dbReference>
<evidence type="ECO:0000256" key="3">
    <source>
        <dbReference type="ARBA" id="ARBA00022614"/>
    </source>
</evidence>
<dbReference type="SMART" id="SM00369">
    <property type="entry name" value="LRR_TYP"/>
    <property type="match status" value="5"/>
</dbReference>
<sequence>MTESTTDVPPSLAVFTAEQRARLPLQAGAEWSTLQLLDGLRRTFDGFLEALNDQEKLEYVRLQRVLIEAENAVQSEIRLLTEDFETQALASLREGLTRLAGGDVDPKVAKIHTRYLAPSGGTQRAAQDADIKVSSLTLWDAACTNYDGLTGWSFPGRTGVAHASYLDINVSSADFIALVRDLNLGDQLKVLLAQALQPLSALGISIMRLATAEFEFALIEALRNARSSRVDRAKYQWVKKALSGEAQWGGTEEMLLFISLGAGGVSWLPQSLGLIGLHRGIPPGDYLSIPHIVFSVEGVPGAFSFFPNRPGGTLRHHDSFREACVEFNVAFHGFYSRGKVDWLYSTMLLNDSLRLKQLVKPLTAPEDLNSWAGILYKCIMWLPTTPLVKKVGYTRKVVENMPVTSLNNIYVNRCRGNLQSLANETPGLMATLGSLFSTVLDETLELLLIPVPGPLKGMGRVRALALFTALGQALIDGASEALMGRPGTLLQSVIDMADLLISGRLHTRLALTVRRRHQVLYQQLSQQHNASVTQDRQRLGDSQLLERIIAGNEAPVRALEAVLQTSATATPDLHAVWDGAPPSASLVEATHRFNADRLIDWVANAQDSPAPVGSFEVLAPLLTQLEHWPSDTALRIEDHQGVELRRYSKDAARAASNMVTVTALENYQFSFSTPRQLTAYLPQAIVALLPEHFPMGAQAVRQGLAALARTCRIELFEALAFFAQASRSAARGARPAVKKLLPDTVGQGVTTPPVIEALRALHPKVSLVRLLEVLDQHPLSEHQQTQLLDTQLQPEGLYNALRAARQTARREALVDGVFHPRRFDWQTQQWAQAFADSVLQNVTGRALVVSPVAEPVTYVSKGANDRTVVVLDHSGGVFSAFDHRTNLGGALQRGPDGFYQAILHALSAGEGSLFGGYAQQAVADLRYRVAQVLLRNRAADGTFYPRLRKITHYASAVDESQIGLTPDALGLYGLGADRYVFLEGFYYKVARAAQTRPCITHPALKDAYEPRLSHNGAGAWRHEWENPLTWDGQKPFYRLGPWVRGLSPDAIDQVQRISGVTEDMLRRVHVRNERPPVMLVETVERFNTHQRVKAGVDVGADFFDQLLGEVDSDRADALVGREGVSRADQVAILQAKVAQDKPKMEHLIFKALCPDHQHSTDPLAQVLQRINPSLTNRVAEDLVRDATPAERRSLERGVVPLTLTSAVRWWVEYLRKTRLLESVHLPATANEDSTKALLHALPQIDGWPAHLRVEVWKGGFMQTSVGPFDAALQRIVESASQQYQVYIPLTNGRRQPVGSPGPFLEVLLAALPSVERQSLGYIQGAGESELLEQVRSRLQRTWELAETQDRVGRWPRFHPPQRVADGRIAYPLSGRRLRPTERSQVMRLRKLYPSKTDDEVLQVWKDAGDSVRDRDAMIDYLYRERDAMNVVLGRWLEEASVGPAREARDVAVVRIQRCWAREASTHGTAMVKELNLDGLDLTDLPPLGAHFGHVEVLSFKNNQLSQLPKHFLRCFPAVKRIYLSHNRFEQMPSGLSGMPNLSALYLSNNRLKFKLGDVVYLSDLVQLRVLDLSSNPLRQGQRLDLYRLKYLQYLNVRNTQLESLPKGAVTLRWLAVFDLRDNLIRVLTRSDLFLFADVHRAMDLSGNPLLEGTLQMLRRYREQPGCSDIYFGLHPHNALATASSDRWLAVLPFRDVPMHLELWRDLQAREIFGAFFNLIERIAANPQLLAPGYRALREDLAGRVWRLIDGAANNAELATIMFNHRYEMSRGVNGWMVSLNDLELKFMMFELHIRGDSNAMPLLNCFRAISRLAAITNAILLFEPDQAPELAGTRILAYRIALSQTLDLPLGFGERLDRILGTPSPDAVASLRNRTLADEAALDWPAWLVQSEYWQRFLQAKYQVRIQATLTTYDRQLEIVLDRLNSDELSEGAYLDSVNDLSRRRRVDEERLFLALTQGEWANFNGAADAAYIHQ</sequence>
<dbReference type="Gene3D" id="3.80.10.10">
    <property type="entry name" value="Ribonuclease Inhibitor"/>
    <property type="match status" value="1"/>
</dbReference>
<dbReference type="InterPro" id="IPR003591">
    <property type="entry name" value="Leu-rich_rpt_typical-subtyp"/>
</dbReference>
<evidence type="ECO:0000259" key="7">
    <source>
        <dbReference type="PROSITE" id="PS52053"/>
    </source>
</evidence>
<evidence type="ECO:0000256" key="6">
    <source>
        <dbReference type="PROSITE-ProRule" id="PRU01398"/>
    </source>
</evidence>
<dbReference type="Proteomes" id="UP000814207">
    <property type="component" value="Unassembled WGS sequence"/>
</dbReference>
<dbReference type="SUPFAM" id="SSF52058">
    <property type="entry name" value="L domain-like"/>
    <property type="match status" value="1"/>
</dbReference>
<keyword evidence="6" id="KW-1035">Host cytoplasm</keyword>
<reference evidence="8" key="1">
    <citation type="submission" date="2019-11" db="EMBL/GenBank/DDBJ databases">
        <title>Epiphytic Pseudomonas syringae from cherry orchards.</title>
        <authorList>
            <person name="Hulin M.T."/>
        </authorList>
    </citation>
    <scope>NUCLEOTIDE SEQUENCE</scope>
    <source>
        <strain evidence="8">PA-6-9A</strain>
    </source>
</reference>
<evidence type="ECO:0000256" key="4">
    <source>
        <dbReference type="ARBA" id="ARBA00022737"/>
    </source>
</evidence>
<comment type="catalytic activity">
    <reaction evidence="1">
        <text>S-ubiquitinyl-[E2 ubiquitin-conjugating enzyme]-L-cysteine + [acceptor protein]-L-lysine = [E2 ubiquitin-conjugating enzyme]-L-cysteine + N(6)-ubiquitinyl-[acceptor protein]-L-lysine.</text>
        <dbReference type="EC" id="2.3.2.27"/>
    </reaction>
</comment>
<evidence type="ECO:0000256" key="5">
    <source>
        <dbReference type="ARBA" id="ARBA00023026"/>
    </source>
</evidence>
<comment type="similarity">
    <text evidence="6">Belongs to the LRR-containing bacterial E3 ligase family.</text>
</comment>
<dbReference type="Gene3D" id="1.20.58.360">
    <property type="entry name" value="Shigella T3SS effector IpaH defines"/>
    <property type="match status" value="1"/>
</dbReference>
<dbReference type="GO" id="GO:0061630">
    <property type="term" value="F:ubiquitin protein ligase activity"/>
    <property type="evidence" value="ECO:0007669"/>
    <property type="project" value="UniProtKB-EC"/>
</dbReference>
<comment type="caution">
    <text evidence="6">Lacks conserved residue(s) required for the propagation of feature annotation.</text>
</comment>
<protein>
    <recommendedName>
        <fullName evidence="2">RING-type E3 ubiquitin transferase</fullName>
        <ecNumber evidence="2">2.3.2.27</ecNumber>
    </recommendedName>
</protein>
<dbReference type="InterPro" id="IPR032675">
    <property type="entry name" value="LRR_dom_sf"/>
</dbReference>
<dbReference type="Pfam" id="PF14496">
    <property type="entry name" value="NEL"/>
    <property type="match status" value="1"/>
</dbReference>
<dbReference type="GO" id="GO:0005737">
    <property type="term" value="C:cytoplasm"/>
    <property type="evidence" value="ECO:0007669"/>
    <property type="project" value="TreeGrafter"/>
</dbReference>
<dbReference type="GO" id="GO:0005576">
    <property type="term" value="C:extracellular region"/>
    <property type="evidence" value="ECO:0007669"/>
    <property type="project" value="UniProtKB-UniRule"/>
</dbReference>
<name>A0A9Q3X3W4_PSESX</name>
<comment type="caution">
    <text evidence="8">The sequence shown here is derived from an EMBL/GenBank/DDBJ whole genome shotgun (WGS) entry which is preliminary data.</text>
</comment>
<accession>A0A9Q3X3W4</accession>
<dbReference type="GO" id="GO:0016567">
    <property type="term" value="P:protein ubiquitination"/>
    <property type="evidence" value="ECO:0007669"/>
    <property type="project" value="InterPro"/>
</dbReference>
<evidence type="ECO:0000256" key="2">
    <source>
        <dbReference type="ARBA" id="ARBA00012483"/>
    </source>
</evidence>
<evidence type="ECO:0000313" key="9">
    <source>
        <dbReference type="Proteomes" id="UP000814207"/>
    </source>
</evidence>
<keyword evidence="6" id="KW-0964">Secreted</keyword>
<dbReference type="EC" id="2.3.2.27" evidence="2"/>